<evidence type="ECO:0000313" key="2">
    <source>
        <dbReference type="EMBL" id="NHB90116.1"/>
    </source>
</evidence>
<dbReference type="Proteomes" id="UP000697802">
    <property type="component" value="Unassembled WGS sequence"/>
</dbReference>
<evidence type="ECO:0000256" key="1">
    <source>
        <dbReference type="SAM" id="MobiDB-lite"/>
    </source>
</evidence>
<keyword evidence="3" id="KW-1185">Reference proteome</keyword>
<organism evidence="2 3">
    <name type="scientific">Photorhabdus tasmaniensis</name>
    <dbReference type="NCBI Taxonomy" id="1004159"/>
    <lineage>
        <taxon>Bacteria</taxon>
        <taxon>Pseudomonadati</taxon>
        <taxon>Pseudomonadota</taxon>
        <taxon>Gammaproteobacteria</taxon>
        <taxon>Enterobacterales</taxon>
        <taxon>Morganellaceae</taxon>
        <taxon>Photorhabdus</taxon>
    </lineage>
</organism>
<comment type="caution">
    <text evidence="2">The sequence shown here is derived from an EMBL/GenBank/DDBJ whole genome shotgun (WGS) entry which is preliminary data.</text>
</comment>
<protein>
    <submittedName>
        <fullName evidence="2">Uncharacterized protein</fullName>
    </submittedName>
</protein>
<sequence length="92" mass="10030">MPCPANICLSGSLISSYQSQQLSLACLRGLLSDVNEKMTGQKPRPPHHAGSLIRDSQRTRQYVMMPGKVPGDDIPVPVQAPGKGKIDPDEYR</sequence>
<dbReference type="EMBL" id="PUJU01000069">
    <property type="protein sequence ID" value="NHB90116.1"/>
    <property type="molecule type" value="Genomic_DNA"/>
</dbReference>
<gene>
    <name evidence="2" type="ORF">C5471_21375</name>
</gene>
<feature type="region of interest" description="Disordered" evidence="1">
    <location>
        <begin position="67"/>
        <end position="92"/>
    </location>
</feature>
<accession>A0ABX0GPM6</accession>
<name>A0ABX0GPM6_9GAMM</name>
<dbReference type="RefSeq" id="WP_133813321.1">
    <property type="nucleotide sequence ID" value="NZ_CAWPIF010000069.1"/>
</dbReference>
<evidence type="ECO:0000313" key="3">
    <source>
        <dbReference type="Proteomes" id="UP000697802"/>
    </source>
</evidence>
<proteinExistence type="predicted"/>
<reference evidence="2 3" key="1">
    <citation type="submission" date="2018-02" db="EMBL/GenBank/DDBJ databases">
        <authorList>
            <person name="Machado R.A."/>
        </authorList>
    </citation>
    <scope>NUCLEOTIDE SEQUENCE [LARGE SCALE GENOMIC DNA]</scope>
    <source>
        <strain evidence="2 3">T327</strain>
    </source>
</reference>